<dbReference type="InterPro" id="IPR051247">
    <property type="entry name" value="RLC_Component"/>
</dbReference>
<dbReference type="InterPro" id="IPR014720">
    <property type="entry name" value="dsRBD_dom"/>
</dbReference>
<dbReference type="OrthoDB" id="7699898at2759"/>
<dbReference type="GO" id="GO:0035197">
    <property type="term" value="F:siRNA binding"/>
    <property type="evidence" value="ECO:0007669"/>
    <property type="project" value="TreeGrafter"/>
</dbReference>
<dbReference type="PROSITE" id="PS50137">
    <property type="entry name" value="DS_RBD"/>
    <property type="match status" value="2"/>
</dbReference>
<gene>
    <name evidence="5" type="ORF">TSAR_014956</name>
</gene>
<evidence type="ECO:0000259" key="4">
    <source>
        <dbReference type="PROSITE" id="PS50137"/>
    </source>
</evidence>
<dbReference type="Proteomes" id="UP000215335">
    <property type="component" value="Unassembled WGS sequence"/>
</dbReference>
<feature type="non-terminal residue" evidence="5">
    <location>
        <position position="1"/>
    </location>
</feature>
<dbReference type="SMART" id="SM00358">
    <property type="entry name" value="DSRM"/>
    <property type="match status" value="2"/>
</dbReference>
<evidence type="ECO:0000256" key="3">
    <source>
        <dbReference type="SAM" id="MobiDB-lite"/>
    </source>
</evidence>
<dbReference type="Pfam" id="PF00035">
    <property type="entry name" value="dsrm"/>
    <property type="match status" value="2"/>
</dbReference>
<keyword evidence="6" id="KW-1185">Reference proteome</keyword>
<evidence type="ECO:0000313" key="5">
    <source>
        <dbReference type="EMBL" id="OXU25482.1"/>
    </source>
</evidence>
<dbReference type="STRING" id="543379.A0A232F4F3"/>
<evidence type="ECO:0000256" key="2">
    <source>
        <dbReference type="PROSITE-ProRule" id="PRU00266"/>
    </source>
</evidence>
<dbReference type="Gene3D" id="3.30.160.20">
    <property type="match status" value="2"/>
</dbReference>
<dbReference type="PANTHER" id="PTHR46205">
    <property type="entry name" value="LOQUACIOUS, ISOFORM B"/>
    <property type="match status" value="1"/>
</dbReference>
<dbReference type="GO" id="GO:0003725">
    <property type="term" value="F:double-stranded RNA binding"/>
    <property type="evidence" value="ECO:0007669"/>
    <property type="project" value="TreeGrafter"/>
</dbReference>
<organism evidence="5 6">
    <name type="scientific">Trichomalopsis sarcophagae</name>
    <dbReference type="NCBI Taxonomy" id="543379"/>
    <lineage>
        <taxon>Eukaryota</taxon>
        <taxon>Metazoa</taxon>
        <taxon>Ecdysozoa</taxon>
        <taxon>Arthropoda</taxon>
        <taxon>Hexapoda</taxon>
        <taxon>Insecta</taxon>
        <taxon>Pterygota</taxon>
        <taxon>Neoptera</taxon>
        <taxon>Endopterygota</taxon>
        <taxon>Hymenoptera</taxon>
        <taxon>Apocrita</taxon>
        <taxon>Proctotrupomorpha</taxon>
        <taxon>Chalcidoidea</taxon>
        <taxon>Pteromalidae</taxon>
        <taxon>Pteromalinae</taxon>
        <taxon>Trichomalopsis</taxon>
    </lineage>
</organism>
<dbReference type="GO" id="GO:0005634">
    <property type="term" value="C:nucleus"/>
    <property type="evidence" value="ECO:0007669"/>
    <property type="project" value="TreeGrafter"/>
</dbReference>
<sequence length="386" mass="43019">CNLRKMEKNPVSFLQEYTMQRMKVTPEYTIISQTTGTHINSFNIRVSFNGCSADGVGSSKKEAKLNAAMKMINMLNIQQPQSSFSSQIHNKSSSSISSIVNIASYSSNNNNNNNNNNSNSSPLKPLSSPSQSPVSPGINYVGKLQEFAALQINGFLPEYELTGASGPPHNPEFTFVCKYQGKSVEAKGSSKKEAKALAAQRMYETVAKYETKLQVVVPETQIQSYIQTITEGLEQVKIFETNKKLMEESVKKAKLNYPKLTTTVQSTTIYPDEAISNYHNLIKKSMSIRDREFVIDKLHGIMETCRSCLFLDDRSTNPMILLKTTLSSINVKVKEVEFQTKSNNSIYSMALETQPVIHEIACGKTRKEAEVTAIFLIAKTLTIMLL</sequence>
<proteinExistence type="predicted"/>
<evidence type="ECO:0000313" key="6">
    <source>
        <dbReference type="Proteomes" id="UP000215335"/>
    </source>
</evidence>
<dbReference type="GO" id="GO:0030422">
    <property type="term" value="P:siRNA processing"/>
    <property type="evidence" value="ECO:0007669"/>
    <property type="project" value="TreeGrafter"/>
</dbReference>
<dbReference type="GO" id="GO:0005737">
    <property type="term" value="C:cytoplasm"/>
    <property type="evidence" value="ECO:0007669"/>
    <property type="project" value="TreeGrafter"/>
</dbReference>
<evidence type="ECO:0000256" key="1">
    <source>
        <dbReference type="ARBA" id="ARBA00022884"/>
    </source>
</evidence>
<dbReference type="EMBL" id="NNAY01001014">
    <property type="protein sequence ID" value="OXU25482.1"/>
    <property type="molecule type" value="Genomic_DNA"/>
</dbReference>
<keyword evidence="1 2" id="KW-0694">RNA-binding</keyword>
<feature type="domain" description="DRBM" evidence="4">
    <location>
        <begin position="9"/>
        <end position="77"/>
    </location>
</feature>
<dbReference type="GO" id="GO:0016442">
    <property type="term" value="C:RISC complex"/>
    <property type="evidence" value="ECO:0007669"/>
    <property type="project" value="TreeGrafter"/>
</dbReference>
<dbReference type="CDD" id="cd10845">
    <property type="entry name" value="DSRM_RNAse_III_family"/>
    <property type="match status" value="2"/>
</dbReference>
<dbReference type="AlphaFoldDB" id="A0A232F4F3"/>
<feature type="domain" description="DRBM" evidence="4">
    <location>
        <begin position="139"/>
        <end position="208"/>
    </location>
</feature>
<protein>
    <recommendedName>
        <fullName evidence="4">DRBM domain-containing protein</fullName>
    </recommendedName>
</protein>
<comment type="caution">
    <text evidence="5">The sequence shown here is derived from an EMBL/GenBank/DDBJ whole genome shotgun (WGS) entry which is preliminary data.</text>
</comment>
<dbReference type="SUPFAM" id="SSF54768">
    <property type="entry name" value="dsRNA-binding domain-like"/>
    <property type="match status" value="2"/>
</dbReference>
<dbReference type="PANTHER" id="PTHR46205:SF3">
    <property type="entry name" value="LOQUACIOUS, ISOFORM B"/>
    <property type="match status" value="1"/>
</dbReference>
<feature type="region of interest" description="Disordered" evidence="3">
    <location>
        <begin position="107"/>
        <end position="135"/>
    </location>
</feature>
<dbReference type="GO" id="GO:0070920">
    <property type="term" value="P:regulation of regulatory ncRNA processing"/>
    <property type="evidence" value="ECO:0007669"/>
    <property type="project" value="TreeGrafter"/>
</dbReference>
<reference evidence="5 6" key="1">
    <citation type="journal article" date="2017" name="Curr. Biol.">
        <title>The Evolution of Venom by Co-option of Single-Copy Genes.</title>
        <authorList>
            <person name="Martinson E.O."/>
            <person name="Mrinalini"/>
            <person name="Kelkar Y.D."/>
            <person name="Chang C.H."/>
            <person name="Werren J.H."/>
        </authorList>
    </citation>
    <scope>NUCLEOTIDE SEQUENCE [LARGE SCALE GENOMIC DNA]</scope>
    <source>
        <strain evidence="5 6">Alberta</strain>
        <tissue evidence="5">Whole body</tissue>
    </source>
</reference>
<name>A0A232F4F3_9HYME</name>
<dbReference type="GO" id="GO:0070578">
    <property type="term" value="C:RISC-loading complex"/>
    <property type="evidence" value="ECO:0007669"/>
    <property type="project" value="TreeGrafter"/>
</dbReference>
<accession>A0A232F4F3</accession>